<feature type="transmembrane region" description="Helical" evidence="8">
    <location>
        <begin position="303"/>
        <end position="322"/>
    </location>
</feature>
<dbReference type="GO" id="GO:0005886">
    <property type="term" value="C:plasma membrane"/>
    <property type="evidence" value="ECO:0000318"/>
    <property type="project" value="GO_Central"/>
</dbReference>
<dbReference type="PROSITE" id="PS50929">
    <property type="entry name" value="ABC_TM1F"/>
    <property type="match status" value="1"/>
</dbReference>
<dbReference type="Pfam" id="PF00005">
    <property type="entry name" value="ABC_tran"/>
    <property type="match status" value="1"/>
</dbReference>
<gene>
    <name evidence="11" type="primary">AUGUSTUS-3.0.2_14382</name>
    <name evidence="11" type="ORF">TcasGA2_TC014382</name>
</gene>
<feature type="domain" description="ABC transporter" evidence="9">
    <location>
        <begin position="407"/>
        <end position="625"/>
    </location>
</feature>
<evidence type="ECO:0000313" key="12">
    <source>
        <dbReference type="Proteomes" id="UP000007266"/>
    </source>
</evidence>
<dbReference type="KEGG" id="tca:103313070"/>
<organism evidence="11 12">
    <name type="scientific">Tribolium castaneum</name>
    <name type="common">Red flour beetle</name>
    <dbReference type="NCBI Taxonomy" id="7070"/>
    <lineage>
        <taxon>Eukaryota</taxon>
        <taxon>Metazoa</taxon>
        <taxon>Ecdysozoa</taxon>
        <taxon>Arthropoda</taxon>
        <taxon>Hexapoda</taxon>
        <taxon>Insecta</taxon>
        <taxon>Pterygota</taxon>
        <taxon>Neoptera</taxon>
        <taxon>Endopterygota</taxon>
        <taxon>Coleoptera</taxon>
        <taxon>Polyphaga</taxon>
        <taxon>Cucujiformia</taxon>
        <taxon>Tenebrionidae</taxon>
        <taxon>Tenebrionidae incertae sedis</taxon>
        <taxon>Tribolium</taxon>
    </lineage>
</organism>
<dbReference type="Proteomes" id="UP000007266">
    <property type="component" value="Linkage group 5"/>
</dbReference>
<dbReference type="Gene3D" id="1.20.1560.10">
    <property type="entry name" value="ABC transporter type 1, transmembrane domain"/>
    <property type="match status" value="1"/>
</dbReference>
<dbReference type="Pfam" id="PF00664">
    <property type="entry name" value="ABC_membrane"/>
    <property type="match status" value="1"/>
</dbReference>
<evidence type="ECO:0000256" key="1">
    <source>
        <dbReference type="ARBA" id="ARBA00004141"/>
    </source>
</evidence>
<keyword evidence="6 8" id="KW-1133">Transmembrane helix</keyword>
<dbReference type="InParanoid" id="D6WLN3"/>
<dbReference type="EMBL" id="KQ971343">
    <property type="protein sequence ID" value="EFA04138.2"/>
    <property type="molecule type" value="Genomic_DNA"/>
</dbReference>
<keyword evidence="3 8" id="KW-0812">Transmembrane</keyword>
<dbReference type="InterPro" id="IPR003439">
    <property type="entry name" value="ABC_transporter-like_ATP-bd"/>
</dbReference>
<feature type="transmembrane region" description="Helical" evidence="8">
    <location>
        <begin position="360"/>
        <end position="380"/>
    </location>
</feature>
<dbReference type="InterPro" id="IPR003593">
    <property type="entry name" value="AAA+_ATPase"/>
</dbReference>
<dbReference type="SUPFAM" id="SSF90123">
    <property type="entry name" value="ABC transporter transmembrane region"/>
    <property type="match status" value="1"/>
</dbReference>
<evidence type="ECO:0000256" key="4">
    <source>
        <dbReference type="ARBA" id="ARBA00022741"/>
    </source>
</evidence>
<evidence type="ECO:0000259" key="9">
    <source>
        <dbReference type="PROSITE" id="PS50893"/>
    </source>
</evidence>
<dbReference type="FunFam" id="3.40.50.300:FF:003769">
    <property type="entry name" value="ABC transporter, multidrug resistance associated protein"/>
    <property type="match status" value="1"/>
</dbReference>
<feature type="transmembrane region" description="Helical" evidence="8">
    <location>
        <begin position="130"/>
        <end position="153"/>
    </location>
</feature>
<dbReference type="PANTHER" id="PTHR24223:SF448">
    <property type="entry name" value="FI20146P1-RELATED"/>
    <property type="match status" value="1"/>
</dbReference>
<dbReference type="InterPro" id="IPR050173">
    <property type="entry name" value="ABC_transporter_C-like"/>
</dbReference>
<dbReference type="PROSITE" id="PS50893">
    <property type="entry name" value="ABC_TRANSPORTER_2"/>
    <property type="match status" value="1"/>
</dbReference>
<evidence type="ECO:0000259" key="10">
    <source>
        <dbReference type="PROSITE" id="PS50929"/>
    </source>
</evidence>
<dbReference type="GO" id="GO:0055085">
    <property type="term" value="P:transmembrane transport"/>
    <property type="evidence" value="ECO:0000318"/>
    <property type="project" value="GO_Central"/>
</dbReference>
<keyword evidence="5" id="KW-0067">ATP-binding</keyword>
<dbReference type="SUPFAM" id="SSF52540">
    <property type="entry name" value="P-loop containing nucleoside triphosphate hydrolases"/>
    <property type="match status" value="1"/>
</dbReference>
<accession>D6WLN3</accession>
<evidence type="ECO:0000256" key="8">
    <source>
        <dbReference type="SAM" id="Phobius"/>
    </source>
</evidence>
<dbReference type="AlphaFoldDB" id="D6WLN3"/>
<evidence type="ECO:0000256" key="5">
    <source>
        <dbReference type="ARBA" id="ARBA00022840"/>
    </source>
</evidence>
<proteinExistence type="predicted"/>
<dbReference type="STRING" id="7070.D6WLN3"/>
<feature type="transmembrane region" description="Helical" evidence="8">
    <location>
        <begin position="80"/>
        <end position="107"/>
    </location>
</feature>
<feature type="transmembrane region" description="Helical" evidence="8">
    <location>
        <begin position="204"/>
        <end position="226"/>
    </location>
</feature>
<keyword evidence="12" id="KW-1185">Reference proteome</keyword>
<dbReference type="PROSITE" id="PS00211">
    <property type="entry name" value="ABC_TRANSPORTER_1"/>
    <property type="match status" value="1"/>
</dbReference>
<evidence type="ECO:0000256" key="3">
    <source>
        <dbReference type="ARBA" id="ARBA00022692"/>
    </source>
</evidence>
<dbReference type="HOGENOM" id="CLU_000604_27_1_1"/>
<dbReference type="InterPro" id="IPR011527">
    <property type="entry name" value="ABC1_TM_dom"/>
</dbReference>
<dbReference type="GO" id="GO:0140359">
    <property type="term" value="F:ABC-type transporter activity"/>
    <property type="evidence" value="ECO:0000318"/>
    <property type="project" value="GO_Central"/>
</dbReference>
<dbReference type="InterPro" id="IPR027417">
    <property type="entry name" value="P-loop_NTPase"/>
</dbReference>
<dbReference type="InterPro" id="IPR017871">
    <property type="entry name" value="ABC_transporter-like_CS"/>
</dbReference>
<evidence type="ECO:0000256" key="6">
    <source>
        <dbReference type="ARBA" id="ARBA00022989"/>
    </source>
</evidence>
<evidence type="ECO:0000256" key="7">
    <source>
        <dbReference type="ARBA" id="ARBA00023136"/>
    </source>
</evidence>
<dbReference type="Gene3D" id="3.40.50.300">
    <property type="entry name" value="P-loop containing nucleotide triphosphate hydrolases"/>
    <property type="match status" value="1"/>
</dbReference>
<keyword evidence="7 8" id="KW-0472">Membrane</keyword>
<dbReference type="SMART" id="SM00382">
    <property type="entry name" value="AAA"/>
    <property type="match status" value="1"/>
</dbReference>
<dbReference type="GO" id="GO:0016887">
    <property type="term" value="F:ATP hydrolysis activity"/>
    <property type="evidence" value="ECO:0007669"/>
    <property type="project" value="InterPro"/>
</dbReference>
<dbReference type="FunFam" id="1.20.1560.10:FF:000026">
    <property type="entry name" value="Multidrug resistance-associated protein lethal(2)03659"/>
    <property type="match status" value="1"/>
</dbReference>
<dbReference type="OrthoDB" id="6500128at2759"/>
<reference evidence="11 12" key="2">
    <citation type="journal article" date="2010" name="Nucleic Acids Res.">
        <title>BeetleBase in 2010: revisions to provide comprehensive genomic information for Tribolium castaneum.</title>
        <authorList>
            <person name="Kim H.S."/>
            <person name="Murphy T."/>
            <person name="Xia J."/>
            <person name="Caragea D."/>
            <person name="Park Y."/>
            <person name="Beeman R.W."/>
            <person name="Lorenzen M.D."/>
            <person name="Butcher S."/>
            <person name="Manak J.R."/>
            <person name="Brown S.J."/>
        </authorList>
    </citation>
    <scope>GENOME REANNOTATION</scope>
    <source>
        <strain evidence="11 12">Georgia GA2</strain>
    </source>
</reference>
<evidence type="ECO:0000256" key="2">
    <source>
        <dbReference type="ARBA" id="ARBA00022448"/>
    </source>
</evidence>
<sequence length="659" mass="74364">MDQGFKPKKQTHPRETANVLSLITFFYSFDLFKKGFKKELEDDDIYEVLSGCRSKELGDQLEEQWHLDKKKNKRPSMVRVLWACFGKTYMLFGAMQLIMRTIFVVAVPEALGKLVSYFSPGQTDLTKEDAYFYAAAVVGLGIVNFVYTQNYLIALTEFGIKIRTAVCSFIYRKALKMTEASLSDITMGKIVTLITKDIFAIEMVVHFGNDIWIGLVQTAIICGLIYGKIGVAAFAGVGFFLIVLPLQIFIARMSTSYRLKTSKKTDERIQLTQETLSSIKTIKMYSWENFFNKKISSSRKKEVNSIFKLFCLKIIIIVIGGLSAKIGFYVLIMTYVWLGNYITAEIVYFIQSCFGKLRHLLSILFPIGLTFGAELSATFIRLRSILEAEEVPTPRNHLAVAIKGPAVILDKVSVKIKGVELIKNLTMTIQKGLNIVVGSVGTGKSTFLKTILEDYKTDGNLTIYGKLSYASQEPWLFPSTIKHNILFGEKLDQERYKRVLEVCALNYDLNLLSDGDGTLVGDNGVNLSKGQQARVNLARAVYKNADIYLLDDCLAALDGHVCDYIFKECILEFLKDKLCVLVTNNHDHIQAADRIIEIKTATATYEENKNRVVFELPKSKEVVKSDEIEKVEKEPPRTNLYKEAKKSGKVDYGPTLKVR</sequence>
<feature type="transmembrane region" description="Helical" evidence="8">
    <location>
        <begin position="232"/>
        <end position="251"/>
    </location>
</feature>
<keyword evidence="2" id="KW-0813">Transport</keyword>
<comment type="subcellular location">
    <subcellularLocation>
        <location evidence="1">Membrane</location>
        <topology evidence="1">Multi-pass membrane protein</topology>
    </subcellularLocation>
</comment>
<keyword evidence="4" id="KW-0547">Nucleotide-binding</keyword>
<dbReference type="InterPro" id="IPR036640">
    <property type="entry name" value="ABC1_TM_sf"/>
</dbReference>
<reference evidence="11 12" key="1">
    <citation type="journal article" date="2008" name="Nature">
        <title>The genome of the model beetle and pest Tribolium castaneum.</title>
        <authorList>
            <consortium name="Tribolium Genome Sequencing Consortium"/>
            <person name="Richards S."/>
            <person name="Gibbs R.A."/>
            <person name="Weinstock G.M."/>
            <person name="Brown S.J."/>
            <person name="Denell R."/>
            <person name="Beeman R.W."/>
            <person name="Gibbs R."/>
            <person name="Beeman R.W."/>
            <person name="Brown S.J."/>
            <person name="Bucher G."/>
            <person name="Friedrich M."/>
            <person name="Grimmelikhuijzen C.J."/>
            <person name="Klingler M."/>
            <person name="Lorenzen M."/>
            <person name="Richards S."/>
            <person name="Roth S."/>
            <person name="Schroder R."/>
            <person name="Tautz D."/>
            <person name="Zdobnov E.M."/>
            <person name="Muzny D."/>
            <person name="Gibbs R.A."/>
            <person name="Weinstock G.M."/>
            <person name="Attaway T."/>
            <person name="Bell S."/>
            <person name="Buhay C.J."/>
            <person name="Chandrabose M.N."/>
            <person name="Chavez D."/>
            <person name="Clerk-Blankenburg K.P."/>
            <person name="Cree A."/>
            <person name="Dao M."/>
            <person name="Davis C."/>
            <person name="Chacko J."/>
            <person name="Dinh H."/>
            <person name="Dugan-Rocha S."/>
            <person name="Fowler G."/>
            <person name="Garner T.T."/>
            <person name="Garnes J."/>
            <person name="Gnirke A."/>
            <person name="Hawes A."/>
            <person name="Hernandez J."/>
            <person name="Hines S."/>
            <person name="Holder M."/>
            <person name="Hume J."/>
            <person name="Jhangiani S.N."/>
            <person name="Joshi V."/>
            <person name="Khan Z.M."/>
            <person name="Jackson L."/>
            <person name="Kovar C."/>
            <person name="Kowis A."/>
            <person name="Lee S."/>
            <person name="Lewis L.R."/>
            <person name="Margolis J."/>
            <person name="Morgan M."/>
            <person name="Nazareth L.V."/>
            <person name="Nguyen N."/>
            <person name="Okwuonu G."/>
            <person name="Parker D."/>
            <person name="Richards S."/>
            <person name="Ruiz S.J."/>
            <person name="Santibanez J."/>
            <person name="Savard J."/>
            <person name="Scherer S.E."/>
            <person name="Schneider B."/>
            <person name="Sodergren E."/>
            <person name="Tautz D."/>
            <person name="Vattahil S."/>
            <person name="Villasana D."/>
            <person name="White C.S."/>
            <person name="Wright R."/>
            <person name="Park Y."/>
            <person name="Beeman R.W."/>
            <person name="Lord J."/>
            <person name="Oppert B."/>
            <person name="Lorenzen M."/>
            <person name="Brown S."/>
            <person name="Wang L."/>
            <person name="Savard J."/>
            <person name="Tautz D."/>
            <person name="Richards S."/>
            <person name="Weinstock G."/>
            <person name="Gibbs R.A."/>
            <person name="Liu Y."/>
            <person name="Worley K."/>
            <person name="Weinstock G."/>
            <person name="Elsik C.G."/>
            <person name="Reese J.T."/>
            <person name="Elhaik E."/>
            <person name="Landan G."/>
            <person name="Graur D."/>
            <person name="Arensburger P."/>
            <person name="Atkinson P."/>
            <person name="Beeman R.W."/>
            <person name="Beidler J."/>
            <person name="Brown S.J."/>
            <person name="Demuth J.P."/>
            <person name="Drury D.W."/>
            <person name="Du Y.Z."/>
            <person name="Fujiwara H."/>
            <person name="Lorenzen M."/>
            <person name="Maselli V."/>
            <person name="Osanai M."/>
            <person name="Park Y."/>
            <person name="Robertson H.M."/>
            <person name="Tu Z."/>
            <person name="Wang J.J."/>
            <person name="Wang S."/>
            <person name="Richards S."/>
            <person name="Song H."/>
            <person name="Zhang L."/>
            <person name="Sodergren E."/>
            <person name="Werner D."/>
            <person name="Stanke M."/>
            <person name="Morgenstern B."/>
            <person name="Solovyev V."/>
            <person name="Kosarev P."/>
            <person name="Brown G."/>
            <person name="Chen H.C."/>
            <person name="Ermolaeva O."/>
            <person name="Hlavina W."/>
            <person name="Kapustin Y."/>
            <person name="Kiryutin B."/>
            <person name="Kitts P."/>
            <person name="Maglott D."/>
            <person name="Pruitt K."/>
            <person name="Sapojnikov V."/>
            <person name="Souvorov A."/>
            <person name="Mackey A.J."/>
            <person name="Waterhouse R.M."/>
            <person name="Wyder S."/>
            <person name="Zdobnov E.M."/>
            <person name="Zdobnov E.M."/>
            <person name="Wyder S."/>
            <person name="Kriventseva E.V."/>
            <person name="Kadowaki T."/>
            <person name="Bork P."/>
            <person name="Aranda M."/>
            <person name="Bao R."/>
            <person name="Beermann A."/>
            <person name="Berns N."/>
            <person name="Bolognesi R."/>
            <person name="Bonneton F."/>
            <person name="Bopp D."/>
            <person name="Brown S.J."/>
            <person name="Bucher G."/>
            <person name="Butts T."/>
            <person name="Chaumot A."/>
            <person name="Denell R.E."/>
            <person name="Ferrier D.E."/>
            <person name="Friedrich M."/>
            <person name="Gordon C.M."/>
            <person name="Jindra M."/>
            <person name="Klingler M."/>
            <person name="Lan Q."/>
            <person name="Lattorff H.M."/>
            <person name="Laudet V."/>
            <person name="von Levetsow C."/>
            <person name="Liu Z."/>
            <person name="Lutz R."/>
            <person name="Lynch J.A."/>
            <person name="da Fonseca R.N."/>
            <person name="Posnien N."/>
            <person name="Reuter R."/>
            <person name="Roth S."/>
            <person name="Savard J."/>
            <person name="Schinko J.B."/>
            <person name="Schmitt C."/>
            <person name="Schoppmeier M."/>
            <person name="Schroder R."/>
            <person name="Shippy T.D."/>
            <person name="Simonnet F."/>
            <person name="Marques-Souza H."/>
            <person name="Tautz D."/>
            <person name="Tomoyasu Y."/>
            <person name="Trauner J."/>
            <person name="Van der Zee M."/>
            <person name="Vervoort M."/>
            <person name="Wittkopp N."/>
            <person name="Wimmer E.A."/>
            <person name="Yang X."/>
            <person name="Jones A.K."/>
            <person name="Sattelle D.B."/>
            <person name="Ebert P.R."/>
            <person name="Nelson D."/>
            <person name="Scott J.G."/>
            <person name="Beeman R.W."/>
            <person name="Muthukrishnan S."/>
            <person name="Kramer K.J."/>
            <person name="Arakane Y."/>
            <person name="Beeman R.W."/>
            <person name="Zhu Q."/>
            <person name="Hogenkamp D."/>
            <person name="Dixit R."/>
            <person name="Oppert B."/>
            <person name="Jiang H."/>
            <person name="Zou Z."/>
            <person name="Marshall J."/>
            <person name="Elpidina E."/>
            <person name="Vinokurov K."/>
            <person name="Oppert C."/>
            <person name="Zou Z."/>
            <person name="Evans J."/>
            <person name="Lu Z."/>
            <person name="Zhao P."/>
            <person name="Sumathipala N."/>
            <person name="Altincicek B."/>
            <person name="Vilcinskas A."/>
            <person name="Williams M."/>
            <person name="Hultmark D."/>
            <person name="Hetru C."/>
            <person name="Jiang H."/>
            <person name="Grimmelikhuijzen C.J."/>
            <person name="Hauser F."/>
            <person name="Cazzamali G."/>
            <person name="Williamson M."/>
            <person name="Park Y."/>
            <person name="Li B."/>
            <person name="Tanaka Y."/>
            <person name="Predel R."/>
            <person name="Neupert S."/>
            <person name="Schachtner J."/>
            <person name="Verleyen P."/>
            <person name="Raible F."/>
            <person name="Bork P."/>
            <person name="Friedrich M."/>
            <person name="Walden K.K."/>
            <person name="Robertson H.M."/>
            <person name="Angeli S."/>
            <person name="Foret S."/>
            <person name="Bucher G."/>
            <person name="Schuetz S."/>
            <person name="Maleszka R."/>
            <person name="Wimmer E.A."/>
            <person name="Beeman R.W."/>
            <person name="Lorenzen M."/>
            <person name="Tomoyasu Y."/>
            <person name="Miller S.C."/>
            <person name="Grossmann D."/>
            <person name="Bucher G."/>
        </authorList>
    </citation>
    <scope>NUCLEOTIDE SEQUENCE [LARGE SCALE GENOMIC DNA]</scope>
    <source>
        <strain evidence="11 12">Georgia GA2</strain>
    </source>
</reference>
<dbReference type="GO" id="GO:0005524">
    <property type="term" value="F:ATP binding"/>
    <property type="evidence" value="ECO:0007669"/>
    <property type="project" value="UniProtKB-KW"/>
</dbReference>
<feature type="transmembrane region" description="Helical" evidence="8">
    <location>
        <begin position="328"/>
        <end position="348"/>
    </location>
</feature>
<dbReference type="eggNOG" id="KOG0054">
    <property type="taxonomic scope" value="Eukaryota"/>
</dbReference>
<name>D6WLN3_TRICA</name>
<dbReference type="CDD" id="cd18579">
    <property type="entry name" value="ABC_6TM_ABCC_D1"/>
    <property type="match status" value="1"/>
</dbReference>
<feature type="domain" description="ABC transmembrane type-1" evidence="10">
    <location>
        <begin position="97"/>
        <end position="373"/>
    </location>
</feature>
<dbReference type="CDD" id="cd03250">
    <property type="entry name" value="ABCC_MRP_domain1"/>
    <property type="match status" value="1"/>
</dbReference>
<dbReference type="OMA" id="AMSHESK"/>
<protein>
    <submittedName>
        <fullName evidence="11">Putative multidrug resistance-associated protein lethal(2)03659-like Protein</fullName>
    </submittedName>
</protein>
<dbReference type="PANTHER" id="PTHR24223">
    <property type="entry name" value="ATP-BINDING CASSETTE SUB-FAMILY C"/>
    <property type="match status" value="1"/>
</dbReference>
<evidence type="ECO:0000313" key="11">
    <source>
        <dbReference type="EMBL" id="EFA04138.2"/>
    </source>
</evidence>
<dbReference type="InterPro" id="IPR044746">
    <property type="entry name" value="ABCC_6TM_D1"/>
</dbReference>